<evidence type="ECO:0000256" key="6">
    <source>
        <dbReference type="ARBA" id="ARBA00022989"/>
    </source>
</evidence>
<evidence type="ECO:0000256" key="1">
    <source>
        <dbReference type="ARBA" id="ARBA00004429"/>
    </source>
</evidence>
<evidence type="ECO:0000256" key="3">
    <source>
        <dbReference type="ARBA" id="ARBA00022475"/>
    </source>
</evidence>
<dbReference type="Proteomes" id="UP000595197">
    <property type="component" value="Chromosome"/>
</dbReference>
<dbReference type="EMBL" id="CP067420">
    <property type="protein sequence ID" value="QQP89220.1"/>
    <property type="molecule type" value="Genomic_DNA"/>
</dbReference>
<keyword evidence="3" id="KW-1003">Cell membrane</keyword>
<comment type="similarity">
    <text evidence="8 9">Belongs to the TRAP transporter small permease family.</text>
</comment>
<evidence type="ECO:0000259" key="10">
    <source>
        <dbReference type="Pfam" id="PF04290"/>
    </source>
</evidence>
<comment type="function">
    <text evidence="9">Part of the tripartite ATP-independent periplasmic (TRAP) transport system.</text>
</comment>
<keyword evidence="12" id="KW-1185">Reference proteome</keyword>
<comment type="subunit">
    <text evidence="9">The complex comprises the extracytoplasmic solute receptor protein and the two transmembrane proteins.</text>
</comment>
<dbReference type="Pfam" id="PF04290">
    <property type="entry name" value="DctQ"/>
    <property type="match status" value="1"/>
</dbReference>
<sequence length="190" mass="20564">MANPSSSLALMRTGFERFLAAIVIVLLVGMTAVVFGAVVFRKLGASLVWYDEVASILLAWLTYYGSALAALKRSHIGFPGLIAAMPPALRLPVVILAEVIVIGFFVLLAWVGIEVLGYLEGLTLVSLPWVPVWFTQSVIPIGAVLFIIAELMNLPEILREARGHGPIHDPEIPAELLNPDLVKDARGAER</sequence>
<evidence type="ECO:0000256" key="7">
    <source>
        <dbReference type="ARBA" id="ARBA00023136"/>
    </source>
</evidence>
<dbReference type="InterPro" id="IPR055348">
    <property type="entry name" value="DctQ"/>
</dbReference>
<evidence type="ECO:0000313" key="11">
    <source>
        <dbReference type="EMBL" id="QQP89220.1"/>
    </source>
</evidence>
<proteinExistence type="inferred from homology"/>
<feature type="domain" description="Tripartite ATP-independent periplasmic transporters DctQ component" evidence="10">
    <location>
        <begin position="30"/>
        <end position="158"/>
    </location>
</feature>
<feature type="transmembrane region" description="Helical" evidence="9">
    <location>
        <begin position="91"/>
        <end position="113"/>
    </location>
</feature>
<keyword evidence="2 9" id="KW-0813">Transport</keyword>
<gene>
    <name evidence="11" type="ORF">IGS68_25045</name>
</gene>
<evidence type="ECO:0000256" key="9">
    <source>
        <dbReference type="RuleBase" id="RU369079"/>
    </source>
</evidence>
<dbReference type="PANTHER" id="PTHR35011">
    <property type="entry name" value="2,3-DIKETO-L-GULONATE TRAP TRANSPORTER SMALL PERMEASE PROTEIN YIAM"/>
    <property type="match status" value="1"/>
</dbReference>
<feature type="transmembrane region" description="Helical" evidence="9">
    <location>
        <begin position="133"/>
        <end position="152"/>
    </location>
</feature>
<feature type="transmembrane region" description="Helical" evidence="9">
    <location>
        <begin position="18"/>
        <end position="41"/>
    </location>
</feature>
<keyword evidence="7 9" id="KW-0472">Membrane</keyword>
<keyword evidence="5 9" id="KW-0812">Transmembrane</keyword>
<dbReference type="RefSeq" id="WP_201075209.1">
    <property type="nucleotide sequence ID" value="NZ_CP067420.1"/>
</dbReference>
<evidence type="ECO:0000256" key="2">
    <source>
        <dbReference type="ARBA" id="ARBA00022448"/>
    </source>
</evidence>
<protein>
    <recommendedName>
        <fullName evidence="9">TRAP transporter small permease protein</fullName>
    </recommendedName>
</protein>
<comment type="subcellular location">
    <subcellularLocation>
        <location evidence="1 9">Cell inner membrane</location>
        <topology evidence="1 9">Multi-pass membrane protein</topology>
    </subcellularLocation>
</comment>
<reference evidence="11" key="1">
    <citation type="submission" date="2021-02" db="EMBL/GenBank/DDBJ databases">
        <title>Skermanella TT6 skin isolate.</title>
        <authorList>
            <person name="Lee K."/>
            <person name="Ganzorig M."/>
        </authorList>
    </citation>
    <scope>NUCLEOTIDE SEQUENCE</scope>
    <source>
        <strain evidence="11">TT6</strain>
    </source>
</reference>
<accession>A0ABX7B6H0</accession>
<dbReference type="InterPro" id="IPR007387">
    <property type="entry name" value="TRAP_DctQ"/>
</dbReference>
<organism evidence="11 12">
    <name type="scientific">Skermanella cutis</name>
    <dbReference type="NCBI Taxonomy" id="2775420"/>
    <lineage>
        <taxon>Bacteria</taxon>
        <taxon>Pseudomonadati</taxon>
        <taxon>Pseudomonadota</taxon>
        <taxon>Alphaproteobacteria</taxon>
        <taxon>Rhodospirillales</taxon>
        <taxon>Azospirillaceae</taxon>
        <taxon>Skermanella</taxon>
    </lineage>
</organism>
<keyword evidence="6 9" id="KW-1133">Transmembrane helix</keyword>
<evidence type="ECO:0000313" key="12">
    <source>
        <dbReference type="Proteomes" id="UP000595197"/>
    </source>
</evidence>
<dbReference type="PANTHER" id="PTHR35011:SF2">
    <property type="entry name" value="2,3-DIKETO-L-GULONATE TRAP TRANSPORTER SMALL PERMEASE PROTEIN YIAM"/>
    <property type="match status" value="1"/>
</dbReference>
<evidence type="ECO:0000256" key="4">
    <source>
        <dbReference type="ARBA" id="ARBA00022519"/>
    </source>
</evidence>
<evidence type="ECO:0000256" key="8">
    <source>
        <dbReference type="ARBA" id="ARBA00038436"/>
    </source>
</evidence>
<evidence type="ECO:0000256" key="5">
    <source>
        <dbReference type="ARBA" id="ARBA00022692"/>
    </source>
</evidence>
<keyword evidence="4 9" id="KW-0997">Cell inner membrane</keyword>
<feature type="transmembrane region" description="Helical" evidence="9">
    <location>
        <begin position="53"/>
        <end position="71"/>
    </location>
</feature>
<name>A0ABX7B6H0_9PROT</name>